<dbReference type="EMBL" id="SUMC01000037">
    <property type="protein sequence ID" value="TKA06556.1"/>
    <property type="molecule type" value="Genomic_DNA"/>
</dbReference>
<keyword evidence="2" id="KW-1185">Reference proteome</keyword>
<comment type="caution">
    <text evidence="1">The sequence shown here is derived from an EMBL/GenBank/DDBJ whole genome shotgun (WGS) entry which is preliminary data.</text>
</comment>
<evidence type="ECO:0000313" key="2">
    <source>
        <dbReference type="Proteomes" id="UP000305778"/>
    </source>
</evidence>
<gene>
    <name evidence="1" type="ORF">FCI23_31275</name>
</gene>
<proteinExistence type="predicted"/>
<protein>
    <submittedName>
        <fullName evidence="1">Uncharacterized protein</fullName>
    </submittedName>
</protein>
<name>A0A4U0SB74_9ACTN</name>
<organism evidence="1 2">
    <name type="scientific">Actinacidiphila oryziradicis</name>
    <dbReference type="NCBI Taxonomy" id="2571141"/>
    <lineage>
        <taxon>Bacteria</taxon>
        <taxon>Bacillati</taxon>
        <taxon>Actinomycetota</taxon>
        <taxon>Actinomycetes</taxon>
        <taxon>Kitasatosporales</taxon>
        <taxon>Streptomycetaceae</taxon>
        <taxon>Actinacidiphila</taxon>
    </lineage>
</organism>
<dbReference type="AlphaFoldDB" id="A0A4U0SB74"/>
<dbReference type="RefSeq" id="WP_169317014.1">
    <property type="nucleotide sequence ID" value="NZ_SUMC01000037.1"/>
</dbReference>
<reference evidence="1 2" key="1">
    <citation type="submission" date="2019-04" db="EMBL/GenBank/DDBJ databases">
        <title>Streptomyces oryziradicis sp. nov., a novel actinomycete isolated from rhizosphere soil of rice (Oryza sativa L.).</title>
        <authorList>
            <person name="Li C."/>
        </authorList>
    </citation>
    <scope>NUCLEOTIDE SEQUENCE [LARGE SCALE GENOMIC DNA]</scope>
    <source>
        <strain evidence="1 2">NEAU-C40</strain>
    </source>
</reference>
<dbReference type="Proteomes" id="UP000305778">
    <property type="component" value="Unassembled WGS sequence"/>
</dbReference>
<accession>A0A4U0SB74</accession>
<sequence length="60" mass="6502">MAYVFIAAADAATAHRIADLIAARHPKTSPPRVRTAADGTVEFDLYTYTLEISSQHPSNT</sequence>
<evidence type="ECO:0000313" key="1">
    <source>
        <dbReference type="EMBL" id="TKA06556.1"/>
    </source>
</evidence>